<dbReference type="PROSITE" id="PS51387">
    <property type="entry name" value="FAD_PCMH"/>
    <property type="match status" value="1"/>
</dbReference>
<evidence type="ECO:0000256" key="5">
    <source>
        <dbReference type="SAM" id="SignalP"/>
    </source>
</evidence>
<evidence type="ECO:0000313" key="7">
    <source>
        <dbReference type="EMBL" id="TEB30041.1"/>
    </source>
</evidence>
<dbReference type="AlphaFoldDB" id="A0A4Y7T7R5"/>
<dbReference type="OrthoDB" id="2151789at2759"/>
<keyword evidence="4" id="KW-0560">Oxidoreductase</keyword>
<feature type="signal peptide" evidence="5">
    <location>
        <begin position="1"/>
        <end position="21"/>
    </location>
</feature>
<keyword evidence="5" id="KW-0732">Signal</keyword>
<dbReference type="InterPro" id="IPR016167">
    <property type="entry name" value="FAD-bd_PCMH_sub1"/>
</dbReference>
<keyword evidence="3" id="KW-0274">FAD</keyword>
<evidence type="ECO:0000259" key="6">
    <source>
        <dbReference type="PROSITE" id="PS51387"/>
    </source>
</evidence>
<feature type="domain" description="FAD-binding PCMH-type" evidence="6">
    <location>
        <begin position="69"/>
        <end position="239"/>
    </location>
</feature>
<sequence>MVAYRAQLALTLLASAIQVSANTKLELGPRGIFDPVCKRIREETPDSTEVYYIGHPKYHKGISHWSSASVQYSECVVEPSTAAEVGHVLNIVSETRTPFAVKGGGHSTNPGFSSTEGVHISMAQFSEVKYDLATETAEVGAGLIWDDVYEALEPYGVNVVGGRVHGVGVAGFTLGGGYSWKTNQYGLTVDTVVAYELVKPDSSVVTVTADSDPDLFWGLKGGLNNFGIVTKFTLKTHPQGEVWGGVATYTRTGIPAISAATAAFSANVTDPKASIITTYNYIGVDVGISLLMFYDGPTPPAGIFDSFLAVPHLTKDVSTRSFLSLVKASPVEFTNGLRSHFQMVPVLDYSSTTGAESLTLRSGLFFSYAVEPFLPNIYAHNIQGETAYPTARDRFYSPFNIFFGWLSPLEDSTFQSSVLESARALVAAATSEGQSNLDSISLYPNYASSRMPLSQVYGANVPRLRALKGRVDPGDVMGLAGGFKF</sequence>
<protein>
    <submittedName>
        <fullName evidence="7">FAD dependent oxidoreductase</fullName>
    </submittedName>
</protein>
<dbReference type="Gene3D" id="3.30.43.10">
    <property type="entry name" value="Uridine Diphospho-n-acetylenolpyruvylglucosamine Reductase, domain 2"/>
    <property type="match status" value="1"/>
</dbReference>
<organism evidence="7 8">
    <name type="scientific">Coprinellus micaceus</name>
    <name type="common">Glistening ink-cap mushroom</name>
    <name type="synonym">Coprinus micaceus</name>
    <dbReference type="NCBI Taxonomy" id="71717"/>
    <lineage>
        <taxon>Eukaryota</taxon>
        <taxon>Fungi</taxon>
        <taxon>Dikarya</taxon>
        <taxon>Basidiomycota</taxon>
        <taxon>Agaricomycotina</taxon>
        <taxon>Agaricomycetes</taxon>
        <taxon>Agaricomycetidae</taxon>
        <taxon>Agaricales</taxon>
        <taxon>Agaricineae</taxon>
        <taxon>Psathyrellaceae</taxon>
        <taxon>Coprinellus</taxon>
    </lineage>
</organism>
<dbReference type="Gene3D" id="3.40.462.20">
    <property type="match status" value="1"/>
</dbReference>
<dbReference type="Proteomes" id="UP000298030">
    <property type="component" value="Unassembled WGS sequence"/>
</dbReference>
<evidence type="ECO:0000313" key="8">
    <source>
        <dbReference type="Proteomes" id="UP000298030"/>
    </source>
</evidence>
<comment type="similarity">
    <text evidence="1">Belongs to the oxygen-dependent FAD-linked oxidoreductase family.</text>
</comment>
<evidence type="ECO:0000256" key="4">
    <source>
        <dbReference type="ARBA" id="ARBA00023002"/>
    </source>
</evidence>
<dbReference type="SUPFAM" id="SSF56176">
    <property type="entry name" value="FAD-binding/transporter-associated domain-like"/>
    <property type="match status" value="1"/>
</dbReference>
<evidence type="ECO:0000256" key="1">
    <source>
        <dbReference type="ARBA" id="ARBA00005466"/>
    </source>
</evidence>
<dbReference type="STRING" id="71717.A0A4Y7T7R5"/>
<feature type="chain" id="PRO_5021477900" evidence="5">
    <location>
        <begin position="22"/>
        <end position="485"/>
    </location>
</feature>
<evidence type="ECO:0000256" key="2">
    <source>
        <dbReference type="ARBA" id="ARBA00022630"/>
    </source>
</evidence>
<dbReference type="Pfam" id="PF01565">
    <property type="entry name" value="FAD_binding_4"/>
    <property type="match status" value="1"/>
</dbReference>
<dbReference type="InterPro" id="IPR016169">
    <property type="entry name" value="FAD-bd_PCMH_sub2"/>
</dbReference>
<dbReference type="PANTHER" id="PTHR42973">
    <property type="entry name" value="BINDING OXIDOREDUCTASE, PUTATIVE (AFU_ORTHOLOGUE AFUA_1G17690)-RELATED"/>
    <property type="match status" value="1"/>
</dbReference>
<dbReference type="PANTHER" id="PTHR42973:SF13">
    <property type="entry name" value="FAD-BINDING PCMH-TYPE DOMAIN-CONTAINING PROTEIN"/>
    <property type="match status" value="1"/>
</dbReference>
<comment type="caution">
    <text evidence="7">The sequence shown here is derived from an EMBL/GenBank/DDBJ whole genome shotgun (WGS) entry which is preliminary data.</text>
</comment>
<dbReference type="InterPro" id="IPR050416">
    <property type="entry name" value="FAD-linked_Oxidoreductase"/>
</dbReference>
<dbReference type="GO" id="GO:0016491">
    <property type="term" value="F:oxidoreductase activity"/>
    <property type="evidence" value="ECO:0007669"/>
    <property type="project" value="UniProtKB-KW"/>
</dbReference>
<proteinExistence type="inferred from homology"/>
<keyword evidence="2" id="KW-0285">Flavoprotein</keyword>
<dbReference type="Gene3D" id="3.30.465.10">
    <property type="match status" value="1"/>
</dbReference>
<gene>
    <name evidence="7" type="ORF">FA13DRAFT_1792526</name>
</gene>
<evidence type="ECO:0000256" key="3">
    <source>
        <dbReference type="ARBA" id="ARBA00022827"/>
    </source>
</evidence>
<dbReference type="InterPro" id="IPR036318">
    <property type="entry name" value="FAD-bd_PCMH-like_sf"/>
</dbReference>
<dbReference type="GO" id="GO:0071949">
    <property type="term" value="F:FAD binding"/>
    <property type="evidence" value="ECO:0007669"/>
    <property type="project" value="InterPro"/>
</dbReference>
<dbReference type="InterPro" id="IPR016166">
    <property type="entry name" value="FAD-bd_PCMH"/>
</dbReference>
<dbReference type="EMBL" id="QPFP01000024">
    <property type="protein sequence ID" value="TEB30041.1"/>
    <property type="molecule type" value="Genomic_DNA"/>
</dbReference>
<keyword evidence="8" id="KW-1185">Reference proteome</keyword>
<reference evidence="7 8" key="1">
    <citation type="journal article" date="2019" name="Nat. Ecol. Evol.">
        <title>Megaphylogeny resolves global patterns of mushroom evolution.</title>
        <authorList>
            <person name="Varga T."/>
            <person name="Krizsan K."/>
            <person name="Foldi C."/>
            <person name="Dima B."/>
            <person name="Sanchez-Garcia M."/>
            <person name="Sanchez-Ramirez S."/>
            <person name="Szollosi G.J."/>
            <person name="Szarkandi J.G."/>
            <person name="Papp V."/>
            <person name="Albert L."/>
            <person name="Andreopoulos W."/>
            <person name="Angelini C."/>
            <person name="Antonin V."/>
            <person name="Barry K.W."/>
            <person name="Bougher N.L."/>
            <person name="Buchanan P."/>
            <person name="Buyck B."/>
            <person name="Bense V."/>
            <person name="Catcheside P."/>
            <person name="Chovatia M."/>
            <person name="Cooper J."/>
            <person name="Damon W."/>
            <person name="Desjardin D."/>
            <person name="Finy P."/>
            <person name="Geml J."/>
            <person name="Haridas S."/>
            <person name="Hughes K."/>
            <person name="Justo A."/>
            <person name="Karasinski D."/>
            <person name="Kautmanova I."/>
            <person name="Kiss B."/>
            <person name="Kocsube S."/>
            <person name="Kotiranta H."/>
            <person name="LaButti K.M."/>
            <person name="Lechner B.E."/>
            <person name="Liimatainen K."/>
            <person name="Lipzen A."/>
            <person name="Lukacs Z."/>
            <person name="Mihaltcheva S."/>
            <person name="Morgado L.N."/>
            <person name="Niskanen T."/>
            <person name="Noordeloos M.E."/>
            <person name="Ohm R.A."/>
            <person name="Ortiz-Santana B."/>
            <person name="Ovrebo C."/>
            <person name="Racz N."/>
            <person name="Riley R."/>
            <person name="Savchenko A."/>
            <person name="Shiryaev A."/>
            <person name="Soop K."/>
            <person name="Spirin V."/>
            <person name="Szebenyi C."/>
            <person name="Tomsovsky M."/>
            <person name="Tulloss R.E."/>
            <person name="Uehling J."/>
            <person name="Grigoriev I.V."/>
            <person name="Vagvolgyi C."/>
            <person name="Papp T."/>
            <person name="Martin F.M."/>
            <person name="Miettinen O."/>
            <person name="Hibbett D.S."/>
            <person name="Nagy L.G."/>
        </authorList>
    </citation>
    <scope>NUCLEOTIDE SEQUENCE [LARGE SCALE GENOMIC DNA]</scope>
    <source>
        <strain evidence="7 8">FP101781</strain>
    </source>
</reference>
<dbReference type="InterPro" id="IPR006094">
    <property type="entry name" value="Oxid_FAD_bind_N"/>
</dbReference>
<accession>A0A4Y7T7R5</accession>
<name>A0A4Y7T7R5_COPMI</name>